<keyword evidence="1 2" id="KW-0560">Oxidoreductase</keyword>
<dbReference type="PANTHER" id="PTHR43380">
    <property type="entry name" value="2-OXOISOVALERATE DEHYDROGENASE SUBUNIT ALPHA, MITOCHONDRIAL"/>
    <property type="match status" value="1"/>
</dbReference>
<keyword evidence="2" id="KW-0786">Thiamine pyrophosphate</keyword>
<dbReference type="KEGG" id="tet:TTHERM_00325580"/>
<sequence>MIKNFRQVCRFALYQSALKTNSFQNLSKRAFCYVKHHKTFNDNEEIYTHQLSAASQPDTIPTFRVIDLQGSVLAPQYENIPDEILNKIFDTMVQVEEIDTILNMTQRQGKISFYMPSFGEQATTVGVGAALEFEDLVFPQYREQGTIIYRGYTVRDMLNQCIGNIHDLGKGRQMPVHYGSKALNFVTVSSPLTTQVPQASGAGYGYRLRGENKVAATYFGEGAASEGDWHAALNFAATLSCQTLFLCRNNKYAISTPVVDQYRGDGIAGKSIGYGIKTYRVDGNDALAVYHTVKEARNYIVTNKAPAFIEFMTYRIGDHSTSDHSVMYRTEDEISSWKSTNNPITRLGLYLKKSGRRVFDEAKDKEVRAAIKKDIIAALKEANEQKLPAWNTLFEDVYDQLTPNLKEQKEELRQHLNEYGEHYNLQKFASN</sequence>
<gene>
    <name evidence="4" type="ORF">TTHERM_00325580</name>
</gene>
<dbReference type="HOGENOM" id="CLU_029393_1_0_1"/>
<keyword evidence="5" id="KW-1185">Reference proteome</keyword>
<dbReference type="InterPro" id="IPR050771">
    <property type="entry name" value="Alpha-ketoacid_DH_E1_comp"/>
</dbReference>
<dbReference type="FunCoup" id="I7MJD5">
    <property type="interactions" value="165"/>
</dbReference>
<evidence type="ECO:0000313" key="4">
    <source>
        <dbReference type="EMBL" id="EAS06175.2"/>
    </source>
</evidence>
<name>I7MJD5_TETTS</name>
<dbReference type="STRING" id="312017.I7MJD5"/>
<comment type="function">
    <text evidence="2">The branched-chain alpha-keto dehydrogenase complex catalyzes the overall conversion of alpha-keto acids to acyl-CoA and CO(2). It contains multiple copies of three enzymatic components: branched-chain alpha-keto acid decarboxylase (E1), lipoamide acyltransferase (E2) and lipoamide dehydrogenase (E3).</text>
</comment>
<dbReference type="EC" id="1.2.4.4" evidence="2"/>
<dbReference type="InterPro" id="IPR029061">
    <property type="entry name" value="THDP-binding"/>
</dbReference>
<comment type="similarity">
    <text evidence="2">Belongs to the BCKDHA family.</text>
</comment>
<evidence type="ECO:0000256" key="2">
    <source>
        <dbReference type="RuleBase" id="RU365014"/>
    </source>
</evidence>
<feature type="domain" description="Dehydrogenase E1 component" evidence="3">
    <location>
        <begin position="91"/>
        <end position="388"/>
    </location>
</feature>
<dbReference type="SUPFAM" id="SSF52518">
    <property type="entry name" value="Thiamin diphosphate-binding fold (THDP-binding)"/>
    <property type="match status" value="1"/>
</dbReference>
<organism evidence="4 5">
    <name type="scientific">Tetrahymena thermophila (strain SB210)</name>
    <dbReference type="NCBI Taxonomy" id="312017"/>
    <lineage>
        <taxon>Eukaryota</taxon>
        <taxon>Sar</taxon>
        <taxon>Alveolata</taxon>
        <taxon>Ciliophora</taxon>
        <taxon>Intramacronucleata</taxon>
        <taxon>Oligohymenophorea</taxon>
        <taxon>Hymenostomatida</taxon>
        <taxon>Tetrahymenina</taxon>
        <taxon>Tetrahymenidae</taxon>
        <taxon>Tetrahymena</taxon>
    </lineage>
</organism>
<dbReference type="OMA" id="VLPYYRD"/>
<protein>
    <recommendedName>
        <fullName evidence="2">2-oxoisovalerate dehydrogenase subunit alpha</fullName>
        <ecNumber evidence="2">1.2.4.4</ecNumber>
    </recommendedName>
    <alternativeName>
        <fullName evidence="2">Branched-chain alpha-keto acid dehydrogenase E1 component alpha chain</fullName>
    </alternativeName>
</protein>
<dbReference type="OrthoDB" id="3845at2759"/>
<dbReference type="Gene3D" id="3.40.50.970">
    <property type="match status" value="1"/>
</dbReference>
<dbReference type="CDD" id="cd02000">
    <property type="entry name" value="TPP_E1_PDC_ADC_BCADC"/>
    <property type="match status" value="1"/>
</dbReference>
<accession>I7MJD5</accession>
<dbReference type="PANTHER" id="PTHR43380:SF1">
    <property type="entry name" value="2-OXOISOVALERATE DEHYDROGENASE SUBUNIT ALPHA, MITOCHONDRIAL"/>
    <property type="match status" value="1"/>
</dbReference>
<dbReference type="Pfam" id="PF00676">
    <property type="entry name" value="E1_dh"/>
    <property type="match status" value="1"/>
</dbReference>
<reference evidence="5" key="1">
    <citation type="journal article" date="2006" name="PLoS Biol.">
        <title>Macronuclear genome sequence of the ciliate Tetrahymena thermophila, a model eukaryote.</title>
        <authorList>
            <person name="Eisen J.A."/>
            <person name="Coyne R.S."/>
            <person name="Wu M."/>
            <person name="Wu D."/>
            <person name="Thiagarajan M."/>
            <person name="Wortman J.R."/>
            <person name="Badger J.H."/>
            <person name="Ren Q."/>
            <person name="Amedeo P."/>
            <person name="Jones K.M."/>
            <person name="Tallon L.J."/>
            <person name="Delcher A.L."/>
            <person name="Salzberg S.L."/>
            <person name="Silva J.C."/>
            <person name="Haas B.J."/>
            <person name="Majoros W.H."/>
            <person name="Farzad M."/>
            <person name="Carlton J.M."/>
            <person name="Smith R.K. Jr."/>
            <person name="Garg J."/>
            <person name="Pearlman R.E."/>
            <person name="Karrer K.M."/>
            <person name="Sun L."/>
            <person name="Manning G."/>
            <person name="Elde N.C."/>
            <person name="Turkewitz A.P."/>
            <person name="Asai D.J."/>
            <person name="Wilkes D.E."/>
            <person name="Wang Y."/>
            <person name="Cai H."/>
            <person name="Collins K."/>
            <person name="Stewart B.A."/>
            <person name="Lee S.R."/>
            <person name="Wilamowska K."/>
            <person name="Weinberg Z."/>
            <person name="Ruzzo W.L."/>
            <person name="Wloga D."/>
            <person name="Gaertig J."/>
            <person name="Frankel J."/>
            <person name="Tsao C.-C."/>
            <person name="Gorovsky M.A."/>
            <person name="Keeling P.J."/>
            <person name="Waller R.F."/>
            <person name="Patron N.J."/>
            <person name="Cherry J.M."/>
            <person name="Stover N.A."/>
            <person name="Krieger C.J."/>
            <person name="del Toro C."/>
            <person name="Ryder H.F."/>
            <person name="Williamson S.C."/>
            <person name="Barbeau R.A."/>
            <person name="Hamilton E.P."/>
            <person name="Orias E."/>
        </authorList>
    </citation>
    <scope>NUCLEOTIDE SEQUENCE [LARGE SCALE GENOMIC DNA]</scope>
    <source>
        <strain evidence="5">SB210</strain>
    </source>
</reference>
<proteinExistence type="inferred from homology"/>
<dbReference type="Proteomes" id="UP000009168">
    <property type="component" value="Unassembled WGS sequence"/>
</dbReference>
<evidence type="ECO:0000256" key="1">
    <source>
        <dbReference type="ARBA" id="ARBA00023002"/>
    </source>
</evidence>
<evidence type="ECO:0000259" key="3">
    <source>
        <dbReference type="Pfam" id="PF00676"/>
    </source>
</evidence>
<dbReference type="eggNOG" id="KOG1182">
    <property type="taxonomic scope" value="Eukaryota"/>
</dbReference>
<dbReference type="GeneID" id="7833132"/>
<dbReference type="EMBL" id="GG662299">
    <property type="protein sequence ID" value="EAS06175.2"/>
    <property type="molecule type" value="Genomic_DNA"/>
</dbReference>
<dbReference type="InterPro" id="IPR001017">
    <property type="entry name" value="DH_E1"/>
</dbReference>
<comment type="catalytic activity">
    <reaction evidence="2">
        <text>N(6)-[(R)-lipoyl]-L-lysyl-[protein] + 3-methyl-2-oxobutanoate + H(+) = N(6)-[(R)-S(8)-2-methylpropanoyldihydrolipoyl]-L-lysyl-[protein] + CO2</text>
        <dbReference type="Rhea" id="RHEA:13457"/>
        <dbReference type="Rhea" id="RHEA-COMP:10474"/>
        <dbReference type="Rhea" id="RHEA-COMP:10497"/>
        <dbReference type="ChEBI" id="CHEBI:11851"/>
        <dbReference type="ChEBI" id="CHEBI:15378"/>
        <dbReference type="ChEBI" id="CHEBI:16526"/>
        <dbReference type="ChEBI" id="CHEBI:83099"/>
        <dbReference type="ChEBI" id="CHEBI:83142"/>
        <dbReference type="EC" id="1.2.4.4"/>
    </reaction>
</comment>
<dbReference type="InParanoid" id="I7MJD5"/>
<dbReference type="GO" id="GO:0009083">
    <property type="term" value="P:branched-chain amino acid catabolic process"/>
    <property type="evidence" value="ECO:0007669"/>
    <property type="project" value="TreeGrafter"/>
</dbReference>
<dbReference type="FunFam" id="3.40.50.970:FF:000108">
    <property type="entry name" value="2-oxoisovalerate dehydrogenase subunit alpha"/>
    <property type="match status" value="1"/>
</dbReference>
<dbReference type="GO" id="GO:0003863">
    <property type="term" value="F:branched-chain 2-oxo acid dehydrogenase activity"/>
    <property type="evidence" value="ECO:0007669"/>
    <property type="project" value="UniProtKB-EC"/>
</dbReference>
<comment type="cofactor">
    <cofactor evidence="2">
        <name>thiamine diphosphate</name>
        <dbReference type="ChEBI" id="CHEBI:58937"/>
    </cofactor>
</comment>
<dbReference type="RefSeq" id="XP_001026420.2">
    <property type="nucleotide sequence ID" value="XM_001026420.3"/>
</dbReference>
<evidence type="ECO:0000313" key="5">
    <source>
        <dbReference type="Proteomes" id="UP000009168"/>
    </source>
</evidence>
<dbReference type="AlphaFoldDB" id="I7MJD5"/>